<organism evidence="2 3">
    <name type="scientific">Falsiroseomonas selenitidurans</name>
    <dbReference type="NCBI Taxonomy" id="2716335"/>
    <lineage>
        <taxon>Bacteria</taxon>
        <taxon>Pseudomonadati</taxon>
        <taxon>Pseudomonadota</taxon>
        <taxon>Alphaproteobacteria</taxon>
        <taxon>Acetobacterales</taxon>
        <taxon>Roseomonadaceae</taxon>
        <taxon>Falsiroseomonas</taxon>
    </lineage>
</organism>
<name>A0ABX1DWS8_9PROT</name>
<evidence type="ECO:0000259" key="1">
    <source>
        <dbReference type="Pfam" id="PF03372"/>
    </source>
</evidence>
<comment type="caution">
    <text evidence="2">The sequence shown here is derived from an EMBL/GenBank/DDBJ whole genome shotgun (WGS) entry which is preliminary data.</text>
</comment>
<dbReference type="PANTHER" id="PTHR14859:SF15">
    <property type="entry name" value="ENDONUCLEASE_EXONUCLEASE_PHOSPHATASE DOMAIN-CONTAINING PROTEIN"/>
    <property type="match status" value="1"/>
</dbReference>
<dbReference type="InterPro" id="IPR051916">
    <property type="entry name" value="GPI-anchor_lipid_remodeler"/>
</dbReference>
<evidence type="ECO:0000313" key="2">
    <source>
        <dbReference type="EMBL" id="NKC29360.1"/>
    </source>
</evidence>
<dbReference type="InterPro" id="IPR005135">
    <property type="entry name" value="Endo/exonuclease/phosphatase"/>
</dbReference>
<dbReference type="Gene3D" id="3.60.10.10">
    <property type="entry name" value="Endonuclease/exonuclease/phosphatase"/>
    <property type="match status" value="1"/>
</dbReference>
<sequence>MRVASWNIHRGRGSLAPFRPDRIAAVLAALDADLIALQEAQHFFARRRPMLAEASLAEAGLVPLRVVADQQGWRSGVVLLRQDRLRRASARGVPLGGWEPRGAICAEIDLGEGPFRLLAAHLSLTGARRAAQARLLLDAAFAPPALPVLLLGDLNEWRAQGAALAVLAARFDLPAPVPTFPAFRPCLALDRILASPSAMLSGLRVHDTPAARRASDHLPLVAEVTP</sequence>
<proteinExistence type="predicted"/>
<dbReference type="EMBL" id="JAAVNE010000001">
    <property type="protein sequence ID" value="NKC29360.1"/>
    <property type="molecule type" value="Genomic_DNA"/>
</dbReference>
<dbReference type="InterPro" id="IPR036691">
    <property type="entry name" value="Endo/exonu/phosph_ase_sf"/>
</dbReference>
<dbReference type="SUPFAM" id="SSF56219">
    <property type="entry name" value="DNase I-like"/>
    <property type="match status" value="1"/>
</dbReference>
<reference evidence="2 3" key="1">
    <citation type="submission" date="2020-03" db="EMBL/GenBank/DDBJ databases">
        <title>Roseomonas selenitidurans sp. nov. isolated from urban soil.</title>
        <authorList>
            <person name="Liu H."/>
        </authorList>
    </citation>
    <scope>NUCLEOTIDE SEQUENCE [LARGE SCALE GENOMIC DNA]</scope>
    <source>
        <strain evidence="2 3">BU-1</strain>
    </source>
</reference>
<evidence type="ECO:0000313" key="3">
    <source>
        <dbReference type="Proteomes" id="UP000787635"/>
    </source>
</evidence>
<dbReference type="Pfam" id="PF03372">
    <property type="entry name" value="Exo_endo_phos"/>
    <property type="match status" value="1"/>
</dbReference>
<dbReference type="RefSeq" id="WP_168026983.1">
    <property type="nucleotide sequence ID" value="NZ_JAAVNE010000001.1"/>
</dbReference>
<dbReference type="PANTHER" id="PTHR14859">
    <property type="entry name" value="CALCOFLUOR WHITE HYPERSENSITIVE PROTEIN PRECURSOR"/>
    <property type="match status" value="1"/>
</dbReference>
<gene>
    <name evidence="2" type="ORF">HEQ75_00685</name>
</gene>
<accession>A0ABX1DWS8</accession>
<keyword evidence="3" id="KW-1185">Reference proteome</keyword>
<feature type="domain" description="Endonuclease/exonuclease/phosphatase" evidence="1">
    <location>
        <begin position="4"/>
        <end position="217"/>
    </location>
</feature>
<protein>
    <submittedName>
        <fullName evidence="2">EEP domain-containing protein</fullName>
    </submittedName>
</protein>
<dbReference type="Proteomes" id="UP000787635">
    <property type="component" value="Unassembled WGS sequence"/>
</dbReference>